<proteinExistence type="predicted"/>
<dbReference type="EMBL" id="VLKT01000048">
    <property type="protein sequence ID" value="TWI26724.1"/>
    <property type="molecule type" value="Genomic_DNA"/>
</dbReference>
<dbReference type="RefSeq" id="WP_145721848.1">
    <property type="nucleotide sequence ID" value="NZ_BSPF01000034.1"/>
</dbReference>
<comment type="caution">
    <text evidence="2">The sequence shown here is derived from an EMBL/GenBank/DDBJ whole genome shotgun (WGS) entry which is preliminary data.</text>
</comment>
<keyword evidence="1" id="KW-1133">Transmembrane helix</keyword>
<reference evidence="2 3" key="1">
    <citation type="journal article" date="2015" name="Stand. Genomic Sci.">
        <title>Genomic Encyclopedia of Bacterial and Archaeal Type Strains, Phase III: the genomes of soil and plant-associated and newly described type strains.</title>
        <authorList>
            <person name="Whitman W.B."/>
            <person name="Woyke T."/>
            <person name="Klenk H.P."/>
            <person name="Zhou Y."/>
            <person name="Lilburn T.G."/>
            <person name="Beck B.J."/>
            <person name="De Vos P."/>
            <person name="Vandamme P."/>
            <person name="Eisen J.A."/>
            <person name="Garrity G."/>
            <person name="Hugenholtz P."/>
            <person name="Kyrpides N.C."/>
        </authorList>
    </citation>
    <scope>NUCLEOTIDE SEQUENCE [LARGE SCALE GENOMIC DNA]</scope>
    <source>
        <strain evidence="2 3">CGMCC 1.2546</strain>
    </source>
</reference>
<keyword evidence="1" id="KW-0812">Transmembrane</keyword>
<dbReference type="AlphaFoldDB" id="A0A562N3J7"/>
<gene>
    <name evidence="2" type="ORF">IQ26_05901</name>
</gene>
<evidence type="ECO:0000313" key="3">
    <source>
        <dbReference type="Proteomes" id="UP000317122"/>
    </source>
</evidence>
<evidence type="ECO:0000313" key="2">
    <source>
        <dbReference type="EMBL" id="TWI26724.1"/>
    </source>
</evidence>
<protein>
    <submittedName>
        <fullName evidence="2">Uncharacterized protein</fullName>
    </submittedName>
</protein>
<dbReference type="OrthoDB" id="8070565at2"/>
<name>A0A562N3J7_9HYPH</name>
<dbReference type="Proteomes" id="UP000317122">
    <property type="component" value="Unassembled WGS sequence"/>
</dbReference>
<keyword evidence="1" id="KW-0472">Membrane</keyword>
<keyword evidence="3" id="KW-1185">Reference proteome</keyword>
<feature type="transmembrane region" description="Helical" evidence="1">
    <location>
        <begin position="55"/>
        <end position="74"/>
    </location>
</feature>
<organism evidence="2 3">
    <name type="scientific">Mesorhizobium tianshanense</name>
    <dbReference type="NCBI Taxonomy" id="39844"/>
    <lineage>
        <taxon>Bacteria</taxon>
        <taxon>Pseudomonadati</taxon>
        <taxon>Pseudomonadota</taxon>
        <taxon>Alphaproteobacteria</taxon>
        <taxon>Hyphomicrobiales</taxon>
        <taxon>Phyllobacteriaceae</taxon>
        <taxon>Mesorhizobium</taxon>
    </lineage>
</organism>
<accession>A0A562N3J7</accession>
<evidence type="ECO:0000256" key="1">
    <source>
        <dbReference type="SAM" id="Phobius"/>
    </source>
</evidence>
<sequence>MSTSATVDDVDPGALTLTHHEKLNTGAMARAHRLSPAVLAKGMARLASMFKIERASIVLLLAAILGAMAVTNGAHAEQSNLKMKHGISQAVKQSPTTPRLARRTETLRPSGKLPFADKIRPRIQAKIDCAAIGCKAKPPILKHQRKGLPCKIVGCKPGNGGHGGHHGNHHNHHKHGSWAWGGVTIVAADHGGCGYEFWKWKTTGWRYWRHAYLSCRDWE</sequence>